<gene>
    <name evidence="1" type="ORF">BofuT4_uP075090.1</name>
</gene>
<evidence type="ECO:0000313" key="2">
    <source>
        <dbReference type="Proteomes" id="UP000008177"/>
    </source>
</evidence>
<reference evidence="2" key="1">
    <citation type="journal article" date="2011" name="PLoS Genet.">
        <title>Genomic analysis of the necrotrophic fungal pathogens Sclerotinia sclerotiorum and Botrytis cinerea.</title>
        <authorList>
            <person name="Amselem J."/>
            <person name="Cuomo C.A."/>
            <person name="van Kan J.A."/>
            <person name="Viaud M."/>
            <person name="Benito E.P."/>
            <person name="Couloux A."/>
            <person name="Coutinho P.M."/>
            <person name="de Vries R.P."/>
            <person name="Dyer P.S."/>
            <person name="Fillinger S."/>
            <person name="Fournier E."/>
            <person name="Gout L."/>
            <person name="Hahn M."/>
            <person name="Kohn L."/>
            <person name="Lapalu N."/>
            <person name="Plummer K.M."/>
            <person name="Pradier J.M."/>
            <person name="Quevillon E."/>
            <person name="Sharon A."/>
            <person name="Simon A."/>
            <person name="ten Have A."/>
            <person name="Tudzynski B."/>
            <person name="Tudzynski P."/>
            <person name="Wincker P."/>
            <person name="Andrew M."/>
            <person name="Anthouard V."/>
            <person name="Beever R.E."/>
            <person name="Beffa R."/>
            <person name="Benoit I."/>
            <person name="Bouzid O."/>
            <person name="Brault B."/>
            <person name="Chen Z."/>
            <person name="Choquer M."/>
            <person name="Collemare J."/>
            <person name="Cotton P."/>
            <person name="Danchin E.G."/>
            <person name="Da Silva C."/>
            <person name="Gautier A."/>
            <person name="Giraud C."/>
            <person name="Giraud T."/>
            <person name="Gonzalez C."/>
            <person name="Grossetete S."/>
            <person name="Guldener U."/>
            <person name="Henrissat B."/>
            <person name="Howlett B.J."/>
            <person name="Kodira C."/>
            <person name="Kretschmer M."/>
            <person name="Lappartient A."/>
            <person name="Leroch M."/>
            <person name="Levis C."/>
            <person name="Mauceli E."/>
            <person name="Neuveglise C."/>
            <person name="Oeser B."/>
            <person name="Pearson M."/>
            <person name="Poulain J."/>
            <person name="Poussereau N."/>
            <person name="Quesneville H."/>
            <person name="Rascle C."/>
            <person name="Schumacher J."/>
            <person name="Segurens B."/>
            <person name="Sexton A."/>
            <person name="Silva E."/>
            <person name="Sirven C."/>
            <person name="Soanes D.M."/>
            <person name="Talbot N.J."/>
            <person name="Templeton M."/>
            <person name="Yandava C."/>
            <person name="Yarden O."/>
            <person name="Zeng Q."/>
            <person name="Rollins J.A."/>
            <person name="Lebrun M.H."/>
            <person name="Dickman M."/>
        </authorList>
    </citation>
    <scope>NUCLEOTIDE SEQUENCE [LARGE SCALE GENOMIC DNA]</scope>
    <source>
        <strain evidence="2">T4</strain>
    </source>
</reference>
<evidence type="ECO:0000313" key="1">
    <source>
        <dbReference type="EMBL" id="CCD42426.1"/>
    </source>
</evidence>
<dbReference type="HOGENOM" id="CLU_3384648_0_0_1"/>
<protein>
    <submittedName>
        <fullName evidence="1">Uncharacterized protein</fullName>
    </submittedName>
</protein>
<dbReference type="InParanoid" id="G2XNH0"/>
<dbReference type="Proteomes" id="UP000008177">
    <property type="component" value="Unplaced contigs"/>
</dbReference>
<proteinExistence type="predicted"/>
<accession>G2XNH0</accession>
<name>G2XNH0_BOTF4</name>
<dbReference type="EMBL" id="FQ790246">
    <property type="protein sequence ID" value="CCD42426.1"/>
    <property type="molecule type" value="Genomic_DNA"/>
</dbReference>
<sequence length="33" mass="3995">MKEHLEHRNQNADCQSSVIFYLKSRKNLVVHRL</sequence>
<dbReference type="AlphaFoldDB" id="G2XNH0"/>
<organism evidence="1 2">
    <name type="scientific">Botryotinia fuckeliana (strain T4)</name>
    <name type="common">Noble rot fungus</name>
    <name type="synonym">Botrytis cinerea</name>
    <dbReference type="NCBI Taxonomy" id="999810"/>
    <lineage>
        <taxon>Eukaryota</taxon>
        <taxon>Fungi</taxon>
        <taxon>Dikarya</taxon>
        <taxon>Ascomycota</taxon>
        <taxon>Pezizomycotina</taxon>
        <taxon>Leotiomycetes</taxon>
        <taxon>Helotiales</taxon>
        <taxon>Sclerotiniaceae</taxon>
        <taxon>Botrytis</taxon>
    </lineage>
</organism>